<reference evidence="1" key="1">
    <citation type="submission" date="2020-05" db="EMBL/GenBank/DDBJ databases">
        <title>Large-scale comparative analyses of tick genomes elucidate their genetic diversity and vector capacities.</title>
        <authorList>
            <person name="Jia N."/>
            <person name="Wang J."/>
            <person name="Shi W."/>
            <person name="Du L."/>
            <person name="Sun Y."/>
            <person name="Zhan W."/>
            <person name="Jiang J."/>
            <person name="Wang Q."/>
            <person name="Zhang B."/>
            <person name="Ji P."/>
            <person name="Sakyi L.B."/>
            <person name="Cui X."/>
            <person name="Yuan T."/>
            <person name="Jiang B."/>
            <person name="Yang W."/>
            <person name="Lam T.T.-Y."/>
            <person name="Chang Q."/>
            <person name="Ding S."/>
            <person name="Wang X."/>
            <person name="Zhu J."/>
            <person name="Ruan X."/>
            <person name="Zhao L."/>
            <person name="Wei J."/>
            <person name="Que T."/>
            <person name="Du C."/>
            <person name="Cheng J."/>
            <person name="Dai P."/>
            <person name="Han X."/>
            <person name="Huang E."/>
            <person name="Gao Y."/>
            <person name="Liu J."/>
            <person name="Shao H."/>
            <person name="Ye R."/>
            <person name="Li L."/>
            <person name="Wei W."/>
            <person name="Wang X."/>
            <person name="Wang C."/>
            <person name="Yang T."/>
            <person name="Huo Q."/>
            <person name="Li W."/>
            <person name="Guo W."/>
            <person name="Chen H."/>
            <person name="Zhou L."/>
            <person name="Ni X."/>
            <person name="Tian J."/>
            <person name="Zhou Y."/>
            <person name="Sheng Y."/>
            <person name="Liu T."/>
            <person name="Pan Y."/>
            <person name="Xia L."/>
            <person name="Li J."/>
            <person name="Zhao F."/>
            <person name="Cao W."/>
        </authorList>
    </citation>
    <scope>NUCLEOTIDE SEQUENCE</scope>
    <source>
        <strain evidence="1">Hyas-2018</strain>
    </source>
</reference>
<comment type="caution">
    <text evidence="1">The sequence shown here is derived from an EMBL/GenBank/DDBJ whole genome shotgun (WGS) entry which is preliminary data.</text>
</comment>
<protein>
    <submittedName>
        <fullName evidence="1">Uncharacterized protein</fullName>
    </submittedName>
</protein>
<name>A0ACB7SW31_HYAAI</name>
<accession>A0ACB7SW31</accession>
<dbReference type="EMBL" id="CM023482">
    <property type="protein sequence ID" value="KAH6938890.1"/>
    <property type="molecule type" value="Genomic_DNA"/>
</dbReference>
<dbReference type="Proteomes" id="UP000821845">
    <property type="component" value="Chromosome 2"/>
</dbReference>
<evidence type="ECO:0000313" key="1">
    <source>
        <dbReference type="EMBL" id="KAH6938890.1"/>
    </source>
</evidence>
<sequence>MKGHSSSLSLRSYPGVLVCGTCGVGSNRLAEAITRLCSHAVYTGQLTLDQDERGRHYVYAHDEDAFQDFLKVKGFVKRYVSLPASLFSAVDGGAAVKAASRFVADHSLRGAEVFVRSDEDAARVAAICRGLHKTHPDDISLLVKISAFIKPTADFLKNISTLVEKVIFETQQLRGDVQLHSIRFANPYVPHTDAAAGDVFMVRLVEKVIFETQQLRGDVQLHSIRFANPYVPHTDAAAGDVFMWQQLSRIWSLRQRLAAQNSVATHGWCFTISLGAIKNYVDTLYKKLLFVTGYDYTSLQEVCALLRENKAQTNNESLSRFVKTDYVFYTFDDRDTIAQKMSRALDEFPELCVAAYDVELDDLDGYCDAQGADVGAPLLEMLHAVAFRHPP</sequence>
<proteinExistence type="predicted"/>
<evidence type="ECO:0000313" key="2">
    <source>
        <dbReference type="Proteomes" id="UP000821845"/>
    </source>
</evidence>
<gene>
    <name evidence="1" type="ORF">HPB50_014604</name>
</gene>
<keyword evidence="2" id="KW-1185">Reference proteome</keyword>
<organism evidence="1 2">
    <name type="scientific">Hyalomma asiaticum</name>
    <name type="common">Tick</name>
    <dbReference type="NCBI Taxonomy" id="266040"/>
    <lineage>
        <taxon>Eukaryota</taxon>
        <taxon>Metazoa</taxon>
        <taxon>Ecdysozoa</taxon>
        <taxon>Arthropoda</taxon>
        <taxon>Chelicerata</taxon>
        <taxon>Arachnida</taxon>
        <taxon>Acari</taxon>
        <taxon>Parasitiformes</taxon>
        <taxon>Ixodida</taxon>
        <taxon>Ixodoidea</taxon>
        <taxon>Ixodidae</taxon>
        <taxon>Hyalomminae</taxon>
        <taxon>Hyalomma</taxon>
    </lineage>
</organism>